<dbReference type="AlphaFoldDB" id="A0A8J7HMS6"/>
<comment type="caution">
    <text evidence="2">The sequence shown here is derived from an EMBL/GenBank/DDBJ whole genome shotgun (WGS) entry which is preliminary data.</text>
</comment>
<name>A0A8J7HMS6_9NOST</name>
<dbReference type="InterPro" id="IPR053521">
    <property type="entry name" value="McjB-like"/>
</dbReference>
<proteinExistence type="predicted"/>
<feature type="domain" description="Microcin J25-processing protein McjB C-terminal" evidence="1">
    <location>
        <begin position="37"/>
        <end position="138"/>
    </location>
</feature>
<dbReference type="Proteomes" id="UP000632766">
    <property type="component" value="Unassembled WGS sequence"/>
</dbReference>
<evidence type="ECO:0000259" key="1">
    <source>
        <dbReference type="Pfam" id="PF13471"/>
    </source>
</evidence>
<organism evidence="2 3">
    <name type="scientific">Amazonocrinis nigriterrae CENA67</name>
    <dbReference type="NCBI Taxonomy" id="2794033"/>
    <lineage>
        <taxon>Bacteria</taxon>
        <taxon>Bacillati</taxon>
        <taxon>Cyanobacteriota</taxon>
        <taxon>Cyanophyceae</taxon>
        <taxon>Nostocales</taxon>
        <taxon>Nostocaceae</taxon>
        <taxon>Amazonocrinis</taxon>
        <taxon>Amazonocrinis nigriterrae</taxon>
    </lineage>
</organism>
<accession>A0A8J7HMS6</accession>
<evidence type="ECO:0000313" key="2">
    <source>
        <dbReference type="EMBL" id="MBH8562237.1"/>
    </source>
</evidence>
<evidence type="ECO:0000313" key="3">
    <source>
        <dbReference type="Proteomes" id="UP000632766"/>
    </source>
</evidence>
<dbReference type="NCBIfam" id="NF033537">
    <property type="entry name" value="lasso_biosyn_B2"/>
    <property type="match status" value="1"/>
</dbReference>
<keyword evidence="3" id="KW-1185">Reference proteome</keyword>
<dbReference type="EMBL" id="JAECZC010000010">
    <property type="protein sequence ID" value="MBH8562237.1"/>
    <property type="molecule type" value="Genomic_DNA"/>
</dbReference>
<dbReference type="InterPro" id="IPR032708">
    <property type="entry name" value="McjB_C"/>
</dbReference>
<reference evidence="2 3" key="1">
    <citation type="journal article" date="2021" name="Int. J. Syst. Evol. Microbiol.">
        <title>Amazonocrinis nigriterrae gen. nov., sp. nov., Atlanticothrix silvestris gen. nov., sp. nov. and Dendronalium phyllosphericum gen. nov., sp. nov., nostocacean cyanobacteria from Brazilian environments.</title>
        <authorList>
            <person name="Alvarenga D.O."/>
            <person name="Andreote A.P.D."/>
            <person name="Branco L.H.Z."/>
            <person name="Delbaje E."/>
            <person name="Cruz R.B."/>
            <person name="Varani A.M."/>
            <person name="Fiore M.F."/>
        </authorList>
    </citation>
    <scope>NUCLEOTIDE SEQUENCE [LARGE SCALE GENOMIC DNA]</scope>
    <source>
        <strain evidence="2 3">CENA67</strain>
    </source>
</reference>
<gene>
    <name evidence="2" type="ORF">I8748_08620</name>
</gene>
<dbReference type="Pfam" id="PF13471">
    <property type="entry name" value="Transglut_core3"/>
    <property type="match status" value="1"/>
</dbReference>
<protein>
    <submittedName>
        <fullName evidence="2">Lasso peptide biosynthesis B2 protein</fullName>
    </submittedName>
</protein>
<sequence length="155" mass="17235">MKQLRKFFSLTASDRLLLVKAVFILAVIRVGLKLLPFQQLRRLLAKIAQPKAKLQAMDEASVKKVAWAVTVASPYLRAICLPQALAVQVLLARRGYPTQLRIGFTRSKSGQMSAHAWVESQGEVVIGGAGNMARFIPIPLQRVESHESSSWHLFT</sequence>
<dbReference type="RefSeq" id="WP_198124201.1">
    <property type="nucleotide sequence ID" value="NZ_JAECZC010000010.1"/>
</dbReference>